<dbReference type="GO" id="GO:0005829">
    <property type="term" value="C:cytosol"/>
    <property type="evidence" value="ECO:0007669"/>
    <property type="project" value="TreeGrafter"/>
</dbReference>
<dbReference type="SUPFAM" id="SSF53300">
    <property type="entry name" value="vWA-like"/>
    <property type="match status" value="1"/>
</dbReference>
<evidence type="ECO:0000313" key="3">
    <source>
        <dbReference type="Proteomes" id="UP000005085"/>
    </source>
</evidence>
<dbReference type="Gene3D" id="3.40.50.410">
    <property type="entry name" value="von Willebrand factor, type A domain"/>
    <property type="match status" value="1"/>
</dbReference>
<dbReference type="PANTHER" id="PTHR36846:SF1">
    <property type="entry name" value="PROTEIN VIAA"/>
    <property type="match status" value="1"/>
</dbReference>
<dbReference type="Pfam" id="PF05762">
    <property type="entry name" value="VWA_CoxE"/>
    <property type="match status" value="1"/>
</dbReference>
<dbReference type="EMBL" id="ACDN02000001">
    <property type="protein sequence ID" value="EEO23441.2"/>
    <property type="molecule type" value="Genomic_DNA"/>
</dbReference>
<evidence type="ECO:0000256" key="1">
    <source>
        <dbReference type="SAM" id="Coils"/>
    </source>
</evidence>
<evidence type="ECO:0008006" key="4">
    <source>
        <dbReference type="Google" id="ProtNLM"/>
    </source>
</evidence>
<feature type="coiled-coil region" evidence="1">
    <location>
        <begin position="224"/>
        <end position="251"/>
    </location>
</feature>
<dbReference type="PANTHER" id="PTHR36846">
    <property type="entry name" value="PROTEIN VIAA"/>
    <property type="match status" value="1"/>
</dbReference>
<organism evidence="2 3">
    <name type="scientific">Helicobacter bilis ATCC 43879</name>
    <dbReference type="NCBI Taxonomy" id="613026"/>
    <lineage>
        <taxon>Bacteria</taxon>
        <taxon>Pseudomonadati</taxon>
        <taxon>Campylobacterota</taxon>
        <taxon>Epsilonproteobacteria</taxon>
        <taxon>Campylobacterales</taxon>
        <taxon>Helicobacteraceae</taxon>
        <taxon>Helicobacter</taxon>
    </lineage>
</organism>
<sequence length="510" mass="58931">MQHIPQDIQNNLRYEELLQDKEVQEHLAKAHEEYQAQQDSLQDSHPFKKEEVAHHRRKLTPTQDIKTLKDDIKEFDTYNKKHKGTLDSLLNKQEQNDITLTDKRQYTLNAWEQMLKSKKNEYIEQEKLKQTRDYKQRLTDYLESLLETKEFLSNLGGAGELFSGVLDEMKQGLDVSNLGDEAYQNKLKGQRIEMPGGKGTDNGAGIRNRIDINTIKQYFNTIQNSKALKEIAELLGRLEKEEEESEIQKIKELKSYSYTQVIPTKRYKEEICGVTLGRDLENLLPQELAMLEDETLELLFDLKYIQNRLFCFEKQGYHSITQEAQEEIEKEIETKKQKKREKNEGAIIICVDTSGSMYGNPEYIAKALTLFLATKANTQKRACYLINFSIGIETMELSGKGGMAKLMQFLEMSFGGGTDVAPALKAGLKTMQQDDFKKSDLIVISDGGFGYIPNDLEKQMQNQRQKDNKFYLLDINGNSGKKTFFDKHWIYNAQTQNINTLYENLATMYS</sequence>
<comment type="caution">
    <text evidence="2">The sequence shown here is derived from an EMBL/GenBank/DDBJ whole genome shotgun (WGS) entry which is preliminary data.</text>
</comment>
<dbReference type="Proteomes" id="UP000005085">
    <property type="component" value="Unassembled WGS sequence"/>
</dbReference>
<keyword evidence="3" id="KW-1185">Reference proteome</keyword>
<dbReference type="RefSeq" id="WP_020995379.1">
    <property type="nucleotide sequence ID" value="NZ_KI392032.1"/>
</dbReference>
<proteinExistence type="predicted"/>
<evidence type="ECO:0000313" key="2">
    <source>
        <dbReference type="EMBL" id="EEO23441.2"/>
    </source>
</evidence>
<name>C3XEK2_9HELI</name>
<dbReference type="InterPro" id="IPR008912">
    <property type="entry name" value="Uncharacterised_CoxE"/>
</dbReference>
<accession>C3XEK2</accession>
<gene>
    <name evidence="2" type="ORF">HRAG_00498</name>
</gene>
<dbReference type="InterPro" id="IPR036465">
    <property type="entry name" value="vWFA_dom_sf"/>
</dbReference>
<protein>
    <recommendedName>
        <fullName evidence="4">VWFA domain-containing protein</fullName>
    </recommendedName>
</protein>
<dbReference type="HOGENOM" id="CLU_022130_1_0_7"/>
<dbReference type="eggNOG" id="COG2425">
    <property type="taxonomic scope" value="Bacteria"/>
</dbReference>
<keyword evidence="1" id="KW-0175">Coiled coil</keyword>
<reference evidence="2 3" key="1">
    <citation type="journal article" date="2014" name="Genome Announc.">
        <title>Draft genome sequences of six enterohepatic helicobacter species isolated from humans and one from rhesus macaques.</title>
        <authorList>
            <person name="Shen Z."/>
            <person name="Sheh A."/>
            <person name="Young S.K."/>
            <person name="Abouelliel A."/>
            <person name="Ward D.V."/>
            <person name="Earl A.M."/>
            <person name="Fox J.G."/>
        </authorList>
    </citation>
    <scope>NUCLEOTIDE SEQUENCE [LARGE SCALE GENOMIC DNA]</scope>
    <source>
        <strain evidence="2 3">ATCC 43879</strain>
    </source>
</reference>
<dbReference type="AlphaFoldDB" id="C3XEK2"/>